<sequence length="626" mass="68473">MDNPLVNFLRSYGPSAASDALYDELVRGEIDRLGVDEIVIPSPLVDEVGQILTGADPVNVVLTGTAGDGKTYNIRKVFLDFLKGPASAWPGSDVLVTHTLPNGRELRIIRDLSEVPAARKAEEIGRITNALLGHDTSAVYLVAANDGQLLKLWRDAADGGGPDAERHRQVYDILSEMMLHEVEKDPTGKLGLRLFNLSRRLTGTTLDSVIDAILDHPGWETGCSGCQIAADAERPCPIRLNRALLHGGVDGRSDRLFRTRLRELFEVASANDKHVPLRQVLALVVNVVLGDAKDPDVPLLTCGEARIRAQENAYSLTNPYDNAVGGNLRSERRQNNSMFAVLDAFGLGQETNNAVDDLLLHGRPEPVRAAVNDPDPHYGERLFETQRNAYVRGGPQGFNRAEFHKAIDAQRRRLFFRLPTNGIEPAAPGLAPWVLTVFHHGGAYLRFREAVRTGGDQAAVKSATRDLIRGLNRTLTGMMSDDSDQLWLAGTLGRTDDPTGRIVTVDPIPLAGGHSFLHVAVSHDKSRRRPRLSVQTSLKGMQLPEMPALDLRPILFEYLVRVAHGSLPSSFSRQCHQETRRFATLLTQHVLRFVNGGSSSAATSLGLLHITEAGKIQREGIEVSAS</sequence>
<dbReference type="EMBL" id="FNHS01000003">
    <property type="protein sequence ID" value="SDM66316.1"/>
    <property type="molecule type" value="Genomic_DNA"/>
</dbReference>
<evidence type="ECO:0000313" key="1">
    <source>
        <dbReference type="EMBL" id="SDM66316.1"/>
    </source>
</evidence>
<proteinExistence type="predicted"/>
<dbReference type="OrthoDB" id="9801841at2"/>
<dbReference type="Proteomes" id="UP000198704">
    <property type="component" value="Unassembled WGS sequence"/>
</dbReference>
<protein>
    <submittedName>
        <fullName evidence="1">Uncharacterized protein</fullName>
    </submittedName>
</protein>
<gene>
    <name evidence="1" type="ORF">SAMN05216360_10347</name>
</gene>
<evidence type="ECO:0000313" key="2">
    <source>
        <dbReference type="Proteomes" id="UP000198704"/>
    </source>
</evidence>
<dbReference type="AlphaFoldDB" id="A0A1G9V2R8"/>
<organism evidence="1 2">
    <name type="scientific">Methylobacterium phyllostachyos</name>
    <dbReference type="NCBI Taxonomy" id="582672"/>
    <lineage>
        <taxon>Bacteria</taxon>
        <taxon>Pseudomonadati</taxon>
        <taxon>Pseudomonadota</taxon>
        <taxon>Alphaproteobacteria</taxon>
        <taxon>Hyphomicrobiales</taxon>
        <taxon>Methylobacteriaceae</taxon>
        <taxon>Methylobacterium</taxon>
    </lineage>
</organism>
<dbReference type="RefSeq" id="WP_091714010.1">
    <property type="nucleotide sequence ID" value="NZ_FNHS01000003.1"/>
</dbReference>
<dbReference type="STRING" id="582672.SAMN05216360_10347"/>
<keyword evidence="2" id="KW-1185">Reference proteome</keyword>
<name>A0A1G9V2R8_9HYPH</name>
<reference evidence="2" key="1">
    <citation type="submission" date="2016-10" db="EMBL/GenBank/DDBJ databases">
        <authorList>
            <person name="Varghese N."/>
            <person name="Submissions S."/>
        </authorList>
    </citation>
    <scope>NUCLEOTIDE SEQUENCE [LARGE SCALE GENOMIC DNA]</scope>
    <source>
        <strain evidence="2">BL47</strain>
    </source>
</reference>
<accession>A0A1G9V2R8</accession>